<keyword evidence="7 11" id="KW-0862">Zinc</keyword>
<dbReference type="InterPro" id="IPR041222">
    <property type="entry name" value="PriA_3primeBD"/>
</dbReference>
<evidence type="ECO:0000256" key="10">
    <source>
        <dbReference type="ARBA" id="ARBA00023235"/>
    </source>
</evidence>
<feature type="binding site" evidence="11">
    <location>
        <position position="464"/>
    </location>
    <ligand>
        <name>Zn(2+)</name>
        <dbReference type="ChEBI" id="CHEBI:29105"/>
        <label>2</label>
    </ligand>
</feature>
<dbReference type="InterPro" id="IPR001650">
    <property type="entry name" value="Helicase_C-like"/>
</dbReference>
<dbReference type="InterPro" id="IPR005259">
    <property type="entry name" value="PriA"/>
</dbReference>
<dbReference type="Gene3D" id="3.40.1440.60">
    <property type="entry name" value="PriA, 3(prime) DNA-binding domain"/>
    <property type="match status" value="1"/>
</dbReference>
<feature type="binding site" evidence="11">
    <location>
        <position position="437"/>
    </location>
    <ligand>
        <name>Zn(2+)</name>
        <dbReference type="ChEBI" id="CHEBI:29105"/>
        <label>1</label>
    </ligand>
</feature>
<feature type="binding site" evidence="11">
    <location>
        <position position="474"/>
    </location>
    <ligand>
        <name>Zn(2+)</name>
        <dbReference type="ChEBI" id="CHEBI:29105"/>
        <label>1</label>
    </ligand>
</feature>
<keyword evidence="9 11" id="KW-0238">DNA-binding</keyword>
<evidence type="ECO:0000256" key="2">
    <source>
        <dbReference type="ARBA" id="ARBA00022705"/>
    </source>
</evidence>
<gene>
    <name evidence="11" type="primary">priA</name>
    <name evidence="13" type="ORF">ACFFLH_08265</name>
</gene>
<feature type="binding site" evidence="11">
    <location>
        <position position="477"/>
    </location>
    <ligand>
        <name>Zn(2+)</name>
        <dbReference type="ChEBI" id="CHEBI:29105"/>
        <label>1</label>
    </ligand>
</feature>
<keyword evidence="4 11" id="KW-0547">Nucleotide-binding</keyword>
<evidence type="ECO:0000256" key="1">
    <source>
        <dbReference type="ARBA" id="ARBA00022515"/>
    </source>
</evidence>
<dbReference type="RefSeq" id="WP_211249475.1">
    <property type="nucleotide sequence ID" value="NZ_JBHLZN010000002.1"/>
</dbReference>
<evidence type="ECO:0000313" key="13">
    <source>
        <dbReference type="EMBL" id="MFB9886400.1"/>
    </source>
</evidence>
<evidence type="ECO:0000256" key="3">
    <source>
        <dbReference type="ARBA" id="ARBA00022723"/>
    </source>
</evidence>
<evidence type="ECO:0000256" key="7">
    <source>
        <dbReference type="ARBA" id="ARBA00022833"/>
    </source>
</evidence>
<comment type="function">
    <text evidence="11">Initiates the restart of stalled replication forks, which reloads the replicative helicase on sites other than the origin of replication. Recognizes and binds to abandoned replication forks and remodels them to uncover a helicase loading site. Promotes assembly of the primosome at these replication forks.</text>
</comment>
<dbReference type="Pfam" id="PF18319">
    <property type="entry name" value="Zn_ribbon_PriA"/>
    <property type="match status" value="1"/>
</dbReference>
<dbReference type="InterPro" id="IPR042115">
    <property type="entry name" value="PriA_3primeBD_sf"/>
</dbReference>
<accession>A0ABV5ZAU8</accession>
<dbReference type="EMBL" id="JBHLZN010000002">
    <property type="protein sequence ID" value="MFB9886400.1"/>
    <property type="molecule type" value="Genomic_DNA"/>
</dbReference>
<comment type="similarity">
    <text evidence="11">Belongs to the helicase family. PriA subfamily.</text>
</comment>
<organism evidence="13 14">
    <name type="scientific">Balneatrix alpica</name>
    <dbReference type="NCBI Taxonomy" id="75684"/>
    <lineage>
        <taxon>Bacteria</taxon>
        <taxon>Pseudomonadati</taxon>
        <taxon>Pseudomonadota</taxon>
        <taxon>Gammaproteobacteria</taxon>
        <taxon>Oceanospirillales</taxon>
        <taxon>Balneatrichaceae</taxon>
        <taxon>Balneatrix</taxon>
    </lineage>
</organism>
<dbReference type="InterPro" id="IPR040498">
    <property type="entry name" value="PriA_CRR"/>
</dbReference>
<keyword evidence="10 11" id="KW-0413">Isomerase</keyword>
<evidence type="ECO:0000256" key="4">
    <source>
        <dbReference type="ARBA" id="ARBA00022741"/>
    </source>
</evidence>
<dbReference type="EC" id="5.6.2.4" evidence="11"/>
<comment type="catalytic activity">
    <reaction evidence="11">
        <text>ATP + H2O = ADP + phosphate + H(+)</text>
        <dbReference type="Rhea" id="RHEA:13065"/>
        <dbReference type="ChEBI" id="CHEBI:15377"/>
        <dbReference type="ChEBI" id="CHEBI:15378"/>
        <dbReference type="ChEBI" id="CHEBI:30616"/>
        <dbReference type="ChEBI" id="CHEBI:43474"/>
        <dbReference type="ChEBI" id="CHEBI:456216"/>
        <dbReference type="EC" id="5.6.2.4"/>
    </reaction>
</comment>
<dbReference type="SMART" id="SM00490">
    <property type="entry name" value="HELICc"/>
    <property type="match status" value="1"/>
</dbReference>
<sequence>MIVEVALAVPLYRTFDYLAGEHQVQVGMRVRVPFGARQMIGVVTAHKEQSDFPQSKLRAIQAVLDEEPVLDAELLSLLHWASQYYLHPLGEVLQQALPIPLRQGQPASFPRQTLWRLTSQGQNFHPNDLRGARQRELLQELQRCPQGLSQEALKTLEYSPATLKALQNRELIESFEREKRPHYQQQGELLHEVPLSLNADQQAAKSAICAELEQYQCWLLEGITGSGKTEVYLQVMSEVLRQGKQVLVLVPEIGLTPQTLRRFKHRFNLPIAIMHSGLSDQERLQAWLQAKHGLTPILIGTRSALLTPLPKLGMIIIDEEHDTSFKQQEGFRYHARDLALVRAKRLNIPVILGSATPSLESLHNVSQGRFAHLQLKQRAGNASPPPLRCLSIRQQALHEGMSAPLLASIQNHLKLGQQVLIFLNRRGFAPSLHCPDCGWLAQCDHCDARMTLHKGSRRLLCHHCEYQQPIPLRCPQCHGQQLTPVGQGTERSEESLQQLFPDVPVIRIDRDSTRQRQGLEKLLAPVHQGEPCILIGTQMLAKGHHFPHVTLVAILDADQGLFSADFRGMERMAQLLIQVAGRAGRAELAGEVLIQSEHADHPMLQLLCQQGYAAFAAAELAERQHVQLPPWQHLALIRADHPRPGLALDWLQQLQQQWPTPAGIQLSAVMPAAMEKRHGRYRALIHLSSQERRPLHQYLQELISRLEQSKLPHDLRWSVDIDPADTF</sequence>
<keyword evidence="5 11" id="KW-0378">Hydrolase</keyword>
<dbReference type="NCBIfam" id="NF004065">
    <property type="entry name" value="PRK05580.1-1"/>
    <property type="match status" value="1"/>
</dbReference>
<name>A0ABV5ZAU8_9GAMM</name>
<keyword evidence="2 11" id="KW-0235">DNA replication</keyword>
<proteinExistence type="inferred from homology"/>
<comment type="cofactor">
    <cofactor evidence="11">
        <name>Zn(2+)</name>
        <dbReference type="ChEBI" id="CHEBI:29105"/>
    </cofactor>
    <text evidence="11">Binds 2 zinc ions per subunit.</text>
</comment>
<protein>
    <recommendedName>
        <fullName evidence="11">Replication restart protein PriA</fullName>
    </recommendedName>
    <alternativeName>
        <fullName evidence="11">ATP-dependent DNA helicase PriA</fullName>
        <ecNumber evidence="11">5.6.2.4</ecNumber>
    </alternativeName>
    <alternativeName>
        <fullName evidence="11">DNA 3'-5' helicase PriA</fullName>
    </alternativeName>
</protein>
<comment type="caution">
    <text evidence="13">The sequence shown here is derived from an EMBL/GenBank/DDBJ whole genome shotgun (WGS) entry which is preliminary data.</text>
</comment>
<keyword evidence="6 11" id="KW-0347">Helicase</keyword>
<dbReference type="NCBIfam" id="NF004067">
    <property type="entry name" value="PRK05580.1-4"/>
    <property type="match status" value="1"/>
</dbReference>
<feature type="binding site" evidence="11">
    <location>
        <position position="446"/>
    </location>
    <ligand>
        <name>Zn(2+)</name>
        <dbReference type="ChEBI" id="CHEBI:29105"/>
        <label>2</label>
    </ligand>
</feature>
<evidence type="ECO:0000256" key="6">
    <source>
        <dbReference type="ARBA" id="ARBA00022806"/>
    </source>
</evidence>
<dbReference type="CDD" id="cd17929">
    <property type="entry name" value="DEXHc_priA"/>
    <property type="match status" value="1"/>
</dbReference>
<feature type="binding site" evidence="11">
    <location>
        <position position="461"/>
    </location>
    <ligand>
        <name>Zn(2+)</name>
        <dbReference type="ChEBI" id="CHEBI:29105"/>
        <label>2</label>
    </ligand>
</feature>
<keyword evidence="8 11" id="KW-0067">ATP-binding</keyword>
<dbReference type="Pfam" id="PF18074">
    <property type="entry name" value="PriA_C"/>
    <property type="match status" value="1"/>
</dbReference>
<evidence type="ECO:0000256" key="11">
    <source>
        <dbReference type="HAMAP-Rule" id="MF_00983"/>
    </source>
</evidence>
<evidence type="ECO:0000313" key="14">
    <source>
        <dbReference type="Proteomes" id="UP001589628"/>
    </source>
</evidence>
<dbReference type="InterPro" id="IPR014001">
    <property type="entry name" value="Helicase_ATP-bd"/>
</dbReference>
<evidence type="ECO:0000256" key="8">
    <source>
        <dbReference type="ARBA" id="ARBA00022840"/>
    </source>
</evidence>
<dbReference type="Pfam" id="PF17764">
    <property type="entry name" value="PriA_3primeBD"/>
    <property type="match status" value="1"/>
</dbReference>
<keyword evidence="1 11" id="KW-0639">Primosome</keyword>
<dbReference type="CDD" id="cd18804">
    <property type="entry name" value="SF2_C_priA"/>
    <property type="match status" value="1"/>
</dbReference>
<dbReference type="PROSITE" id="PS51192">
    <property type="entry name" value="HELICASE_ATP_BIND_1"/>
    <property type="match status" value="1"/>
</dbReference>
<dbReference type="NCBIfam" id="TIGR00595">
    <property type="entry name" value="priA"/>
    <property type="match status" value="1"/>
</dbReference>
<comment type="catalytic activity">
    <reaction evidence="11">
        <text>Couples ATP hydrolysis with the unwinding of duplex DNA by translocating in the 3'-5' direction.</text>
        <dbReference type="EC" id="5.6.2.4"/>
    </reaction>
</comment>
<dbReference type="Pfam" id="PF00270">
    <property type="entry name" value="DEAD"/>
    <property type="match status" value="1"/>
</dbReference>
<evidence type="ECO:0000256" key="5">
    <source>
        <dbReference type="ARBA" id="ARBA00022801"/>
    </source>
</evidence>
<dbReference type="HAMAP" id="MF_00983">
    <property type="entry name" value="PriA"/>
    <property type="match status" value="1"/>
</dbReference>
<evidence type="ECO:0000256" key="9">
    <source>
        <dbReference type="ARBA" id="ARBA00023125"/>
    </source>
</evidence>
<keyword evidence="3 11" id="KW-0479">Metal-binding</keyword>
<dbReference type="PANTHER" id="PTHR30580:SF0">
    <property type="entry name" value="PRIMOSOMAL PROTEIN N"/>
    <property type="match status" value="1"/>
</dbReference>
<dbReference type="SUPFAM" id="SSF52540">
    <property type="entry name" value="P-loop containing nucleoside triphosphate hydrolases"/>
    <property type="match status" value="1"/>
</dbReference>
<dbReference type="GO" id="GO:0016787">
    <property type="term" value="F:hydrolase activity"/>
    <property type="evidence" value="ECO:0007669"/>
    <property type="project" value="UniProtKB-KW"/>
</dbReference>
<comment type="subunit">
    <text evidence="11">Component of the replication restart primosome.</text>
</comment>
<dbReference type="SMART" id="SM00487">
    <property type="entry name" value="DEXDc"/>
    <property type="match status" value="1"/>
</dbReference>
<dbReference type="Proteomes" id="UP001589628">
    <property type="component" value="Unassembled WGS sequence"/>
</dbReference>
<feature type="binding site" evidence="11">
    <location>
        <position position="434"/>
    </location>
    <ligand>
        <name>Zn(2+)</name>
        <dbReference type="ChEBI" id="CHEBI:29105"/>
        <label>1</label>
    </ligand>
</feature>
<keyword evidence="14" id="KW-1185">Reference proteome</keyword>
<dbReference type="PANTHER" id="PTHR30580">
    <property type="entry name" value="PRIMOSOMAL PROTEIN N"/>
    <property type="match status" value="1"/>
</dbReference>
<evidence type="ECO:0000259" key="12">
    <source>
        <dbReference type="PROSITE" id="PS51192"/>
    </source>
</evidence>
<dbReference type="InterPro" id="IPR041236">
    <property type="entry name" value="PriA_C"/>
</dbReference>
<reference evidence="13 14" key="1">
    <citation type="submission" date="2024-09" db="EMBL/GenBank/DDBJ databases">
        <authorList>
            <person name="Sun Q."/>
            <person name="Mori K."/>
        </authorList>
    </citation>
    <scope>NUCLEOTIDE SEQUENCE [LARGE SCALE GENOMIC DNA]</scope>
    <source>
        <strain evidence="13 14">ATCC 51285</strain>
    </source>
</reference>
<feature type="binding site" evidence="11">
    <location>
        <position position="443"/>
    </location>
    <ligand>
        <name>Zn(2+)</name>
        <dbReference type="ChEBI" id="CHEBI:29105"/>
        <label>2</label>
    </ligand>
</feature>
<dbReference type="Gene3D" id="3.40.50.300">
    <property type="entry name" value="P-loop containing nucleotide triphosphate hydrolases"/>
    <property type="match status" value="2"/>
</dbReference>
<dbReference type="InterPro" id="IPR011545">
    <property type="entry name" value="DEAD/DEAH_box_helicase_dom"/>
</dbReference>
<feature type="domain" description="Helicase ATP-binding" evidence="12">
    <location>
        <begin position="209"/>
        <end position="375"/>
    </location>
</feature>
<dbReference type="Pfam" id="PF00271">
    <property type="entry name" value="Helicase_C"/>
    <property type="match status" value="1"/>
</dbReference>
<dbReference type="InterPro" id="IPR027417">
    <property type="entry name" value="P-loop_NTPase"/>
</dbReference>